<sequence>MFTRYLLAVLLVVSSEVLPAQERDKKISLGLEGMVGVSVGKNFWAVNVGGPSFQLLLNKNLKAGVGALPSFYVHKGRAGARLGVAPRIDYRNVVFFVPFFHRDNANEWIWSVGLGYKFHKK</sequence>
<dbReference type="RefSeq" id="WP_345030465.1">
    <property type="nucleotide sequence ID" value="NZ_BAABEY010000026.1"/>
</dbReference>
<evidence type="ECO:0000313" key="1">
    <source>
        <dbReference type="EMBL" id="GAA4442374.1"/>
    </source>
</evidence>
<keyword evidence="2" id="KW-1185">Reference proteome</keyword>
<dbReference type="EMBL" id="BAABEY010000026">
    <property type="protein sequence ID" value="GAA4442374.1"/>
    <property type="molecule type" value="Genomic_DNA"/>
</dbReference>
<proteinExistence type="predicted"/>
<organism evidence="1 2">
    <name type="scientific">Ravibacter arvi</name>
    <dbReference type="NCBI Taxonomy" id="2051041"/>
    <lineage>
        <taxon>Bacteria</taxon>
        <taxon>Pseudomonadati</taxon>
        <taxon>Bacteroidota</taxon>
        <taxon>Cytophagia</taxon>
        <taxon>Cytophagales</taxon>
        <taxon>Spirosomataceae</taxon>
        <taxon>Ravibacter</taxon>
    </lineage>
</organism>
<evidence type="ECO:0008006" key="3">
    <source>
        <dbReference type="Google" id="ProtNLM"/>
    </source>
</evidence>
<name>A0ABP8M4A6_9BACT</name>
<reference evidence="2" key="1">
    <citation type="journal article" date="2019" name="Int. J. Syst. Evol. Microbiol.">
        <title>The Global Catalogue of Microorganisms (GCM) 10K type strain sequencing project: providing services to taxonomists for standard genome sequencing and annotation.</title>
        <authorList>
            <consortium name="The Broad Institute Genomics Platform"/>
            <consortium name="The Broad Institute Genome Sequencing Center for Infectious Disease"/>
            <person name="Wu L."/>
            <person name="Ma J."/>
        </authorList>
    </citation>
    <scope>NUCLEOTIDE SEQUENCE [LARGE SCALE GENOMIC DNA]</scope>
    <source>
        <strain evidence="2">JCM 31920</strain>
    </source>
</reference>
<dbReference type="Proteomes" id="UP001501508">
    <property type="component" value="Unassembled WGS sequence"/>
</dbReference>
<accession>A0ABP8M4A6</accession>
<protein>
    <recommendedName>
        <fullName evidence="3">DUF3575 domain-containing protein</fullName>
    </recommendedName>
</protein>
<gene>
    <name evidence="1" type="ORF">GCM10023091_29090</name>
</gene>
<comment type="caution">
    <text evidence="1">The sequence shown here is derived from an EMBL/GenBank/DDBJ whole genome shotgun (WGS) entry which is preliminary data.</text>
</comment>
<evidence type="ECO:0000313" key="2">
    <source>
        <dbReference type="Proteomes" id="UP001501508"/>
    </source>
</evidence>